<dbReference type="PRINTS" id="PR01347">
    <property type="entry name" value="EPHRIN"/>
</dbReference>
<dbReference type="InterPro" id="IPR031328">
    <property type="entry name" value="Ephrin"/>
</dbReference>
<keyword evidence="4 6" id="KW-1015">Disulfide bond</keyword>
<sequence length="100" mass="11688">MIRTFVRDAEKRAIVVRLLDSVNIICPQYSRRTPVNRVEQSVIYLVEQRAYDKCMIDNTARLVGLCTTPYRSQIITIVFRDFTPSPSGLEFMPNRPYFLI</sequence>
<protein>
    <submittedName>
        <fullName evidence="11">Ephrin RBD domain-containing protein</fullName>
    </submittedName>
</protein>
<keyword evidence="10" id="KW-1185">Reference proteome</keyword>
<evidence type="ECO:0000313" key="11">
    <source>
        <dbReference type="WBParaSite" id="SBAD_0000947501-mRNA-1"/>
    </source>
</evidence>
<evidence type="ECO:0000313" key="10">
    <source>
        <dbReference type="Proteomes" id="UP000270296"/>
    </source>
</evidence>
<dbReference type="AlphaFoldDB" id="A0A183IZU8"/>
<accession>A0A183IZU8</accession>
<proteinExistence type="inferred from homology"/>
<dbReference type="EMBL" id="UZAM01012377">
    <property type="protein sequence ID" value="VDP21522.1"/>
    <property type="molecule type" value="Genomic_DNA"/>
</dbReference>
<reference evidence="11" key="1">
    <citation type="submission" date="2016-06" db="UniProtKB">
        <authorList>
            <consortium name="WormBaseParasite"/>
        </authorList>
    </citation>
    <scope>IDENTIFICATION</scope>
</reference>
<comment type="subcellular location">
    <subcellularLocation>
        <location evidence="1">Membrane</location>
    </subcellularLocation>
</comment>
<gene>
    <name evidence="9" type="ORF">SBAD_LOCUS9146</name>
</gene>
<dbReference type="SUPFAM" id="SSF49503">
    <property type="entry name" value="Cupredoxins"/>
    <property type="match status" value="1"/>
</dbReference>
<evidence type="ECO:0000256" key="2">
    <source>
        <dbReference type="ARBA" id="ARBA00022729"/>
    </source>
</evidence>
<dbReference type="PANTHER" id="PTHR11304:SF29">
    <property type="entry name" value="EPHRIN"/>
    <property type="match status" value="1"/>
</dbReference>
<dbReference type="GO" id="GO:0005886">
    <property type="term" value="C:plasma membrane"/>
    <property type="evidence" value="ECO:0007669"/>
    <property type="project" value="TreeGrafter"/>
</dbReference>
<evidence type="ECO:0000256" key="3">
    <source>
        <dbReference type="ARBA" id="ARBA00023136"/>
    </source>
</evidence>
<dbReference type="WBParaSite" id="SBAD_0000947501-mRNA-1">
    <property type="protein sequence ID" value="SBAD_0000947501-mRNA-1"/>
    <property type="gene ID" value="SBAD_0000947501"/>
</dbReference>
<dbReference type="Gene3D" id="2.60.40.420">
    <property type="entry name" value="Cupredoxins - blue copper proteins"/>
    <property type="match status" value="1"/>
</dbReference>
<dbReference type="PROSITE" id="PS51551">
    <property type="entry name" value="EPHRIN_RBD_2"/>
    <property type="match status" value="1"/>
</dbReference>
<evidence type="ECO:0000256" key="7">
    <source>
        <dbReference type="RuleBase" id="RU004375"/>
    </source>
</evidence>
<dbReference type="Proteomes" id="UP000270296">
    <property type="component" value="Unassembled WGS sequence"/>
</dbReference>
<dbReference type="GO" id="GO:0048013">
    <property type="term" value="P:ephrin receptor signaling pathway"/>
    <property type="evidence" value="ECO:0007669"/>
    <property type="project" value="TreeGrafter"/>
</dbReference>
<dbReference type="OrthoDB" id="6250301at2759"/>
<dbReference type="PANTHER" id="PTHR11304">
    <property type="entry name" value="EPHRIN"/>
    <property type="match status" value="1"/>
</dbReference>
<evidence type="ECO:0000256" key="6">
    <source>
        <dbReference type="PROSITE-ProRule" id="PRU00884"/>
    </source>
</evidence>
<evidence type="ECO:0000259" key="8">
    <source>
        <dbReference type="PROSITE" id="PS51551"/>
    </source>
</evidence>
<keyword evidence="2" id="KW-0732">Signal</keyword>
<keyword evidence="3 7" id="KW-0472">Membrane</keyword>
<evidence type="ECO:0000256" key="1">
    <source>
        <dbReference type="ARBA" id="ARBA00004370"/>
    </source>
</evidence>
<comment type="caution">
    <text evidence="6">Lacks conserved residue(s) required for the propagation of feature annotation.</text>
</comment>
<evidence type="ECO:0000256" key="5">
    <source>
        <dbReference type="ARBA" id="ARBA00023180"/>
    </source>
</evidence>
<dbReference type="InterPro" id="IPR008972">
    <property type="entry name" value="Cupredoxin"/>
</dbReference>
<dbReference type="InterPro" id="IPR001799">
    <property type="entry name" value="Ephrin_RBD"/>
</dbReference>
<organism evidence="11">
    <name type="scientific">Soboliphyme baturini</name>
    <dbReference type="NCBI Taxonomy" id="241478"/>
    <lineage>
        <taxon>Eukaryota</taxon>
        <taxon>Metazoa</taxon>
        <taxon>Ecdysozoa</taxon>
        <taxon>Nematoda</taxon>
        <taxon>Enoplea</taxon>
        <taxon>Dorylaimia</taxon>
        <taxon>Dioctophymatida</taxon>
        <taxon>Dioctophymatoidea</taxon>
        <taxon>Soboliphymatidae</taxon>
        <taxon>Soboliphyme</taxon>
    </lineage>
</organism>
<evidence type="ECO:0000256" key="4">
    <source>
        <dbReference type="ARBA" id="ARBA00023157"/>
    </source>
</evidence>
<evidence type="ECO:0000313" key="9">
    <source>
        <dbReference type="EMBL" id="VDP21522.1"/>
    </source>
</evidence>
<feature type="domain" description="Ephrin RBD" evidence="8">
    <location>
        <begin position="1"/>
        <end position="100"/>
    </location>
</feature>
<keyword evidence="5" id="KW-0325">Glycoprotein</keyword>
<feature type="disulfide bond" evidence="6">
    <location>
        <begin position="26"/>
        <end position="66"/>
    </location>
</feature>
<name>A0A183IZU8_9BILA</name>
<comment type="similarity">
    <text evidence="6 7">Belongs to the ephrin family.</text>
</comment>
<dbReference type="GO" id="GO:0046875">
    <property type="term" value="F:ephrin receptor binding"/>
    <property type="evidence" value="ECO:0007669"/>
    <property type="project" value="TreeGrafter"/>
</dbReference>
<reference evidence="9 10" key="2">
    <citation type="submission" date="2018-11" db="EMBL/GenBank/DDBJ databases">
        <authorList>
            <consortium name="Pathogen Informatics"/>
        </authorList>
    </citation>
    <scope>NUCLEOTIDE SEQUENCE [LARGE SCALE GENOMIC DNA]</scope>
</reference>
<dbReference type="GO" id="GO:0007411">
    <property type="term" value="P:axon guidance"/>
    <property type="evidence" value="ECO:0007669"/>
    <property type="project" value="TreeGrafter"/>
</dbReference>
<dbReference type="Pfam" id="PF00812">
    <property type="entry name" value="Ephrin"/>
    <property type="match status" value="1"/>
</dbReference>